<dbReference type="Pfam" id="PF04389">
    <property type="entry name" value="Peptidase_M28"/>
    <property type="match status" value="1"/>
</dbReference>
<accession>A0A939K3L7</accession>
<evidence type="ECO:0000259" key="2">
    <source>
        <dbReference type="Pfam" id="PF04389"/>
    </source>
</evidence>
<reference evidence="3" key="1">
    <citation type="submission" date="2021-03" db="EMBL/GenBank/DDBJ databases">
        <title>Fibrella sp. HMF5335 genome sequencing and assembly.</title>
        <authorList>
            <person name="Kang H."/>
            <person name="Kim H."/>
            <person name="Bae S."/>
            <person name="Joh K."/>
        </authorList>
    </citation>
    <scope>NUCLEOTIDE SEQUENCE</scope>
    <source>
        <strain evidence="3">HMF5335</strain>
    </source>
</reference>
<dbReference type="Gene3D" id="3.40.630.10">
    <property type="entry name" value="Zn peptidases"/>
    <property type="match status" value="1"/>
</dbReference>
<dbReference type="RefSeq" id="WP_207363318.1">
    <property type="nucleotide sequence ID" value="NZ_JAFMYV010000002.1"/>
</dbReference>
<dbReference type="InterPro" id="IPR007484">
    <property type="entry name" value="Peptidase_M28"/>
</dbReference>
<keyword evidence="4" id="KW-1185">Reference proteome</keyword>
<feature type="signal peptide" evidence="1">
    <location>
        <begin position="1"/>
        <end position="18"/>
    </location>
</feature>
<dbReference type="PANTHER" id="PTHR12147">
    <property type="entry name" value="METALLOPEPTIDASE M28 FAMILY MEMBER"/>
    <property type="match status" value="1"/>
</dbReference>
<dbReference type="SUPFAM" id="SSF53187">
    <property type="entry name" value="Zn-dependent exopeptidases"/>
    <property type="match status" value="1"/>
</dbReference>
<comment type="caution">
    <text evidence="3">The sequence shown here is derived from an EMBL/GenBank/DDBJ whole genome shotgun (WGS) entry which is preliminary data.</text>
</comment>
<organism evidence="3 4">
    <name type="scientific">Fibrella rubiginis</name>
    <dbReference type="NCBI Taxonomy" id="2817060"/>
    <lineage>
        <taxon>Bacteria</taxon>
        <taxon>Pseudomonadati</taxon>
        <taxon>Bacteroidota</taxon>
        <taxon>Cytophagia</taxon>
        <taxon>Cytophagales</taxon>
        <taxon>Spirosomataceae</taxon>
        <taxon>Fibrella</taxon>
    </lineage>
</organism>
<dbReference type="GO" id="GO:0008235">
    <property type="term" value="F:metalloexopeptidase activity"/>
    <property type="evidence" value="ECO:0007669"/>
    <property type="project" value="InterPro"/>
</dbReference>
<gene>
    <name evidence="3" type="ORF">J2I47_04255</name>
</gene>
<evidence type="ECO:0000256" key="1">
    <source>
        <dbReference type="SAM" id="SignalP"/>
    </source>
</evidence>
<dbReference type="PANTHER" id="PTHR12147:SF26">
    <property type="entry name" value="PEPTIDASE M28 DOMAIN-CONTAINING PROTEIN"/>
    <property type="match status" value="1"/>
</dbReference>
<evidence type="ECO:0000313" key="3">
    <source>
        <dbReference type="EMBL" id="MBO0935753.1"/>
    </source>
</evidence>
<dbReference type="EMBL" id="JAFMYV010000002">
    <property type="protein sequence ID" value="MBO0935753.1"/>
    <property type="molecule type" value="Genomic_DNA"/>
</dbReference>
<proteinExistence type="predicted"/>
<keyword evidence="1" id="KW-0732">Signal</keyword>
<dbReference type="AlphaFoldDB" id="A0A939K3L7"/>
<evidence type="ECO:0000313" key="4">
    <source>
        <dbReference type="Proteomes" id="UP000664034"/>
    </source>
</evidence>
<feature type="chain" id="PRO_5037098211" evidence="1">
    <location>
        <begin position="19"/>
        <end position="589"/>
    </location>
</feature>
<protein>
    <submittedName>
        <fullName evidence="3">M28 family peptidase</fullName>
    </submittedName>
</protein>
<dbReference type="Proteomes" id="UP000664034">
    <property type="component" value="Unassembled WGS sequence"/>
</dbReference>
<name>A0A939K3L7_9BACT</name>
<dbReference type="InterPro" id="IPR045175">
    <property type="entry name" value="M28_fam"/>
</dbReference>
<sequence>MKKHLYLMAMLCSQLAFGQTNMVVTNATADAVMAGNYSPANYSSGITATPATISADLNQSISPDSVKAYVRKLAGFGTRQTNTLFNTSTTTGLGAANNWVESKFKQLSALRNNRLLVSRMTYSATICSSTKTYSEVFAVLPGTDLTDKSFIIVEGHIDSRCEDGCNITCNAPGVSDNATGSALVLETARVLSKYNFKATIVFLLTTGEEQGLYGSTAFANYSSAKGRAIRMVLDNDIAGTTLCGPCSSAPSCTSGNVATNSIRIFSYGSASSIHKQLARYVKLEYNEQIKPVAALPMTINIMATEDRTGRSSDHVPFRSKGYAAVRMISQNENGDGSGTCGIVHSVKDNEQIDTNNDGIYDDFSVDFYYLARNAVINANALAMAAQSVKAPTSFTASYVATNQLSLTITDASNAPSYRIALRSLTNDWDSVYTVTTKTPTIGYPGNSSTVRYVSVAAVNAAGVESLFLNELSVTVPAGATTVAATRTAKQSLLDVSANQLGISVLPNYPNPFDESTYVVLRNESDTHYKNAFLTIRKSDGTVVERRKIEVREGINEYRFSYKNEGRIETFYYTIEADDRLIGTRRMMTR</sequence>
<feature type="domain" description="Peptidase M28" evidence="2">
    <location>
        <begin position="136"/>
        <end position="351"/>
    </location>
</feature>
<dbReference type="GO" id="GO:0006508">
    <property type="term" value="P:proteolysis"/>
    <property type="evidence" value="ECO:0007669"/>
    <property type="project" value="InterPro"/>
</dbReference>